<feature type="transmembrane region" description="Helical" evidence="1">
    <location>
        <begin position="458"/>
        <end position="476"/>
    </location>
</feature>
<keyword evidence="3" id="KW-1185">Reference proteome</keyword>
<dbReference type="AlphaFoldDB" id="A0A239SSG8"/>
<dbReference type="eggNOG" id="COG1807">
    <property type="taxonomic scope" value="Bacteria"/>
</dbReference>
<dbReference type="STRING" id="1123308.GCA_000380085_00294"/>
<proteinExistence type="predicted"/>
<organism evidence="2 3">
    <name type="scientific">Streptococcus merionis</name>
    <dbReference type="NCBI Taxonomy" id="400065"/>
    <lineage>
        <taxon>Bacteria</taxon>
        <taxon>Bacillati</taxon>
        <taxon>Bacillota</taxon>
        <taxon>Bacilli</taxon>
        <taxon>Lactobacillales</taxon>
        <taxon>Streptococcaceae</taxon>
        <taxon>Streptococcus</taxon>
    </lineage>
</organism>
<feature type="transmembrane region" description="Helical" evidence="1">
    <location>
        <begin position="200"/>
        <end position="230"/>
    </location>
</feature>
<keyword evidence="1" id="KW-1133">Transmembrane helix</keyword>
<evidence type="ECO:0000256" key="1">
    <source>
        <dbReference type="SAM" id="Phobius"/>
    </source>
</evidence>
<keyword evidence="1" id="KW-0472">Membrane</keyword>
<protein>
    <submittedName>
        <fullName evidence="2">Conserved hypothetical integral membrane protein</fullName>
    </submittedName>
</protein>
<name>A0A239SSG8_9STRE</name>
<dbReference type="Proteomes" id="UP000215185">
    <property type="component" value="Chromosome 1"/>
</dbReference>
<feature type="transmembrane region" description="Helical" evidence="1">
    <location>
        <begin position="84"/>
        <end position="101"/>
    </location>
</feature>
<feature type="transmembrane region" description="Helical" evidence="1">
    <location>
        <begin position="162"/>
        <end position="179"/>
    </location>
</feature>
<feature type="transmembrane region" description="Helical" evidence="1">
    <location>
        <begin position="420"/>
        <end position="446"/>
    </location>
</feature>
<feature type="transmembrane region" description="Helical" evidence="1">
    <location>
        <begin position="250"/>
        <end position="272"/>
    </location>
</feature>
<feature type="transmembrane region" description="Helical" evidence="1">
    <location>
        <begin position="482"/>
        <end position="504"/>
    </location>
</feature>
<feature type="transmembrane region" description="Helical" evidence="1">
    <location>
        <begin position="12"/>
        <end position="35"/>
    </location>
</feature>
<dbReference type="EMBL" id="LT906439">
    <property type="protein sequence ID" value="SNU88219.1"/>
    <property type="molecule type" value="Genomic_DNA"/>
</dbReference>
<feature type="transmembrane region" description="Helical" evidence="1">
    <location>
        <begin position="50"/>
        <end position="72"/>
    </location>
</feature>
<gene>
    <name evidence="2" type="ORF">SAMEA4412692_00954</name>
</gene>
<reference evidence="2 3" key="1">
    <citation type="submission" date="2017-06" db="EMBL/GenBank/DDBJ databases">
        <authorList>
            <consortium name="Pathogen Informatics"/>
        </authorList>
    </citation>
    <scope>NUCLEOTIDE SEQUENCE [LARGE SCALE GENOMIC DNA]</scope>
    <source>
        <strain evidence="2 3">NCTC13788</strain>
    </source>
</reference>
<accession>A0A239SSG8</accession>
<evidence type="ECO:0000313" key="3">
    <source>
        <dbReference type="Proteomes" id="UP000215185"/>
    </source>
</evidence>
<sequence>MNMLKKIFDGFYSLSYHLVFGLTLFILLGFSWIVVNVRALMKMNLVENTLYFPITSVVWIGLLLFIIFLYLLRLFLPRLSEKHIFIMWTILYVVAGFYLIFNVSSVIRSDAKHVLTAAKAMNLGDYSSLTVVGSYLYKNPHQLGLVTFDRVISWVGLGRTEVFFILYLLITIGINYFQWKITALLFHNTLINKLTLFLSFLFLPLFFFILFVYGSHPGLLCMLMGLYFLLKYENTHKKSQLTVALPALTIGYLIRTNYIIFVLALIAIYLLLFWQDHKIKRLGTIGLICLSLFMGKTGLHTYYQLASGQAIPKGTPMIAYVTMGLRDVSPTRGHWDAYNTKLLDDNQNNQDKAKKQAISDLKVRLKTFRNDPTYALEFFTEKVTGTWAEPTFQSIWSGPQKNRNQEVRTHLLKSIYQQGLAYRLINIFLFIYLMIIYLLSSLYLLYKGLVKCEKFPSFALYPYIFLIGGFLFHLFWETKSQYVYIYVYLLIPTLAQAIASLPPISLKSSKQRL</sequence>
<keyword evidence="1" id="KW-0812">Transmembrane</keyword>
<evidence type="ECO:0000313" key="2">
    <source>
        <dbReference type="EMBL" id="SNU88219.1"/>
    </source>
</evidence>
<dbReference type="KEGG" id="smen:SAMEA4412692_0954"/>